<organism evidence="2">
    <name type="scientific">Cladocopium goreaui</name>
    <dbReference type="NCBI Taxonomy" id="2562237"/>
    <lineage>
        <taxon>Eukaryota</taxon>
        <taxon>Sar</taxon>
        <taxon>Alveolata</taxon>
        <taxon>Dinophyceae</taxon>
        <taxon>Suessiales</taxon>
        <taxon>Symbiodiniaceae</taxon>
        <taxon>Cladocopium</taxon>
    </lineage>
</organism>
<feature type="region of interest" description="Disordered" evidence="1">
    <location>
        <begin position="134"/>
        <end position="165"/>
    </location>
</feature>
<evidence type="ECO:0000256" key="1">
    <source>
        <dbReference type="SAM" id="MobiDB-lite"/>
    </source>
</evidence>
<reference evidence="2" key="1">
    <citation type="submission" date="2022-10" db="EMBL/GenBank/DDBJ databases">
        <authorList>
            <person name="Chen Y."/>
            <person name="Dougan E. K."/>
            <person name="Chan C."/>
            <person name="Rhodes N."/>
            <person name="Thang M."/>
        </authorList>
    </citation>
    <scope>NUCLEOTIDE SEQUENCE</scope>
</reference>
<evidence type="ECO:0000313" key="3">
    <source>
        <dbReference type="EMBL" id="CAL4803145.1"/>
    </source>
</evidence>
<sequence length="165" mass="18137">MILTYFDALPRRSAKLVTMGYTMVTNQVLRRCIGKQRDPRKVEIRRRLNGKQSILPKWKDTKAVTGSTVAKPGDERSLAPNRLPCASSALMTSSSTISDSFPEMAAGGSAPDELQELELLRALLAGGCKDVEDKGDKGLSSALDQQLDRVQMPPPTMLPPKRRKL</sequence>
<dbReference type="Proteomes" id="UP001152797">
    <property type="component" value="Unassembled WGS sequence"/>
</dbReference>
<dbReference type="EMBL" id="CAMXCT030006554">
    <property type="protein sequence ID" value="CAL4803145.1"/>
    <property type="molecule type" value="Genomic_DNA"/>
</dbReference>
<reference evidence="3 4" key="2">
    <citation type="submission" date="2024-05" db="EMBL/GenBank/DDBJ databases">
        <authorList>
            <person name="Chen Y."/>
            <person name="Shah S."/>
            <person name="Dougan E. K."/>
            <person name="Thang M."/>
            <person name="Chan C."/>
        </authorList>
    </citation>
    <scope>NUCLEOTIDE SEQUENCE [LARGE SCALE GENOMIC DNA]</scope>
</reference>
<accession>A0A9P1DTG6</accession>
<gene>
    <name evidence="2" type="ORF">C1SCF055_LOCUS40636</name>
</gene>
<protein>
    <submittedName>
        <fullName evidence="2">Uncharacterized protein</fullName>
    </submittedName>
</protein>
<comment type="caution">
    <text evidence="2">The sequence shown here is derived from an EMBL/GenBank/DDBJ whole genome shotgun (WGS) entry which is preliminary data.</text>
</comment>
<proteinExistence type="predicted"/>
<evidence type="ECO:0000313" key="4">
    <source>
        <dbReference type="Proteomes" id="UP001152797"/>
    </source>
</evidence>
<name>A0A9P1DTG6_9DINO</name>
<keyword evidence="4" id="KW-1185">Reference proteome</keyword>
<dbReference type="EMBL" id="CAMXCT010006554">
    <property type="protein sequence ID" value="CAI4015833.1"/>
    <property type="molecule type" value="Genomic_DNA"/>
</dbReference>
<evidence type="ECO:0000313" key="2">
    <source>
        <dbReference type="EMBL" id="CAI4015833.1"/>
    </source>
</evidence>
<dbReference type="AlphaFoldDB" id="A0A9P1DTG6"/>
<dbReference type="EMBL" id="CAMXCT020006554">
    <property type="protein sequence ID" value="CAL1169208.1"/>
    <property type="molecule type" value="Genomic_DNA"/>
</dbReference>